<dbReference type="KEGG" id="tbg:TbgDal_V2840"/>
<dbReference type="Proteomes" id="UP000002316">
    <property type="component" value="Chromosome 5"/>
</dbReference>
<dbReference type="GeneID" id="23861275"/>
<dbReference type="AlphaFoldDB" id="C9ZP18"/>
<proteinExistence type="predicted"/>
<protein>
    <submittedName>
        <fullName evidence="1">Uncharacterized protein</fullName>
    </submittedName>
</protein>
<evidence type="ECO:0000313" key="2">
    <source>
        <dbReference type="Proteomes" id="UP000002316"/>
    </source>
</evidence>
<name>C9ZP18_TRYB9</name>
<sequence>MGRYAQFLKRKLRRLPHSKPLTAIDLIHHTSNNAEFLLLERSSTFRLHLLPPSIPPMRIGDFPAAHALFPGLCIRDGVACCRHDAHETIWRKHTLNVTSPFPCEFSLHAQDDGAINPTLIKTGKRS</sequence>
<reference evidence="2" key="1">
    <citation type="journal article" date="2010" name="PLoS Negl. Trop. Dis.">
        <title>The genome sequence of Trypanosoma brucei gambiense, causative agent of chronic human african trypanosomiasis.</title>
        <authorList>
            <person name="Jackson A.P."/>
            <person name="Sanders M."/>
            <person name="Berry A."/>
            <person name="McQuillan J."/>
            <person name="Aslett M.A."/>
            <person name="Quail M.A."/>
            <person name="Chukualim B."/>
            <person name="Capewell P."/>
            <person name="MacLeod A."/>
            <person name="Melville S.E."/>
            <person name="Gibson W."/>
            <person name="Barry J.D."/>
            <person name="Berriman M."/>
            <person name="Hertz-Fowler C."/>
        </authorList>
    </citation>
    <scope>NUCLEOTIDE SEQUENCE [LARGE SCALE GENOMIC DNA]</scope>
    <source>
        <strain evidence="2">MHOM/CI/86/DAL972</strain>
    </source>
</reference>
<dbReference type="RefSeq" id="XP_011773433.1">
    <property type="nucleotide sequence ID" value="XM_011775131.1"/>
</dbReference>
<accession>C9ZP18</accession>
<organism evidence="1 2">
    <name type="scientific">Trypanosoma brucei gambiense (strain MHOM/CI/86/DAL972)</name>
    <dbReference type="NCBI Taxonomy" id="679716"/>
    <lineage>
        <taxon>Eukaryota</taxon>
        <taxon>Discoba</taxon>
        <taxon>Euglenozoa</taxon>
        <taxon>Kinetoplastea</taxon>
        <taxon>Metakinetoplastina</taxon>
        <taxon>Trypanosomatida</taxon>
        <taxon>Trypanosomatidae</taxon>
        <taxon>Trypanosoma</taxon>
    </lineage>
</organism>
<gene>
    <name evidence="1" type="ORF">TbgDal_V2840</name>
</gene>
<dbReference type="EMBL" id="FN554968">
    <property type="protein sequence ID" value="CBH11146.1"/>
    <property type="molecule type" value="Genomic_DNA"/>
</dbReference>
<evidence type="ECO:0000313" key="1">
    <source>
        <dbReference type="EMBL" id="CBH11146.1"/>
    </source>
</evidence>